<evidence type="ECO:0000256" key="2">
    <source>
        <dbReference type="ARBA" id="ARBA00023163"/>
    </source>
</evidence>
<dbReference type="Pfam" id="PF08220">
    <property type="entry name" value="HTH_DeoR"/>
    <property type="match status" value="1"/>
</dbReference>
<dbReference type="PROSITE" id="PS51000">
    <property type="entry name" value="HTH_DEOR_2"/>
    <property type="match status" value="1"/>
</dbReference>
<dbReference type="SMART" id="SM00420">
    <property type="entry name" value="HTH_DEOR"/>
    <property type="match status" value="1"/>
</dbReference>
<dbReference type="InterPro" id="IPR036388">
    <property type="entry name" value="WH-like_DNA-bd_sf"/>
</dbReference>
<feature type="compositionally biased region" description="Low complexity" evidence="3">
    <location>
        <begin position="273"/>
        <end position="285"/>
    </location>
</feature>
<evidence type="ECO:0000313" key="6">
    <source>
        <dbReference type="Proteomes" id="UP000824496"/>
    </source>
</evidence>
<dbReference type="InterPro" id="IPR014036">
    <property type="entry name" value="DeoR-like_C"/>
</dbReference>
<name>A0ABM7UBV2_9ACTO</name>
<evidence type="ECO:0000256" key="1">
    <source>
        <dbReference type="ARBA" id="ARBA00023015"/>
    </source>
</evidence>
<dbReference type="InterPro" id="IPR050313">
    <property type="entry name" value="Carb_Metab_HTH_regulators"/>
</dbReference>
<dbReference type="CDD" id="cd00090">
    <property type="entry name" value="HTH_ARSR"/>
    <property type="match status" value="1"/>
</dbReference>
<feature type="domain" description="HTH deoR-type" evidence="4">
    <location>
        <begin position="8"/>
        <end position="63"/>
    </location>
</feature>
<dbReference type="SUPFAM" id="SSF46785">
    <property type="entry name" value="Winged helix' DNA-binding domain"/>
    <property type="match status" value="1"/>
</dbReference>
<keyword evidence="1" id="KW-0805">Transcription regulation</keyword>
<gene>
    <name evidence="5" type="ORF">MANAM107_15910</name>
</gene>
<dbReference type="PANTHER" id="PTHR30363">
    <property type="entry name" value="HTH-TYPE TRANSCRIPTIONAL REGULATOR SRLR-RELATED"/>
    <property type="match status" value="1"/>
</dbReference>
<dbReference type="PANTHER" id="PTHR30363:SF44">
    <property type="entry name" value="AGA OPERON TRANSCRIPTIONAL REPRESSOR-RELATED"/>
    <property type="match status" value="1"/>
</dbReference>
<dbReference type="InterPro" id="IPR036390">
    <property type="entry name" value="WH_DNA-bd_sf"/>
</dbReference>
<feature type="compositionally biased region" description="Pro residues" evidence="3">
    <location>
        <begin position="256"/>
        <end position="272"/>
    </location>
</feature>
<keyword evidence="2" id="KW-0804">Transcription</keyword>
<evidence type="ECO:0000259" key="4">
    <source>
        <dbReference type="PROSITE" id="PS51000"/>
    </source>
</evidence>
<dbReference type="InterPro" id="IPR037171">
    <property type="entry name" value="NagB/RpiA_transferase-like"/>
</dbReference>
<dbReference type="Pfam" id="PF00455">
    <property type="entry name" value="DeoRC"/>
    <property type="match status" value="1"/>
</dbReference>
<evidence type="ECO:0000256" key="3">
    <source>
        <dbReference type="SAM" id="MobiDB-lite"/>
    </source>
</evidence>
<dbReference type="InterPro" id="IPR001034">
    <property type="entry name" value="DeoR_HTH"/>
</dbReference>
<sequence length="285" mass="30630">MTEPSPTAHRRRMVMAEAVMHHGSMRVGELAELTGVSTMTVYRDLVALEEAGVVQRDRGRVIAQACGLHEADAVFRLDQHRQDKQEMAARAAELIPPGSSLMLDDSTSSVWLLRALPQLSSMTVVTNSQIAAEEAIGVHGTRLILIGGQYHPWAHATAGRAALEQIRDLRAGFCVLSASGVAGPSCYHPHQDIAEVKRAMLASSQVRILLIDRSKLRRQALVRFADLTDFDHVVVDSRISPEDAESLRQRGVEPIIAPPLPAGRPPAQPSPPAGTTTAEDGGAGG</sequence>
<accession>A0ABM7UBV2</accession>
<dbReference type="Proteomes" id="UP000824496">
    <property type="component" value="Chromosome"/>
</dbReference>
<reference evidence="5 6" key="1">
    <citation type="submission" date="2021-08" db="EMBL/GenBank/DDBJ databases">
        <title>Whole genome sequence of novel Actinomyces species strain MAS-1.</title>
        <authorList>
            <person name="Saito M."/>
            <person name="Kuwahara N."/>
            <person name="Takizawa T."/>
            <person name="Gotouda H."/>
            <person name="Ochiai T."/>
        </authorList>
    </citation>
    <scope>NUCLEOTIDE SEQUENCE [LARGE SCALE GENOMIC DNA]</scope>
    <source>
        <strain evidence="5 6">MAS-1</strain>
    </source>
</reference>
<proteinExistence type="predicted"/>
<evidence type="ECO:0000313" key="5">
    <source>
        <dbReference type="EMBL" id="BDA64757.1"/>
    </source>
</evidence>
<dbReference type="RefSeq" id="WP_223907119.1">
    <property type="nucleotide sequence ID" value="NZ_AP025017.1"/>
</dbReference>
<dbReference type="EMBL" id="AP025017">
    <property type="protein sequence ID" value="BDA64757.1"/>
    <property type="molecule type" value="Genomic_DNA"/>
</dbReference>
<organism evidence="5 6">
    <name type="scientific">Actinomyces capricornis</name>
    <dbReference type="NCBI Taxonomy" id="2755559"/>
    <lineage>
        <taxon>Bacteria</taxon>
        <taxon>Bacillati</taxon>
        <taxon>Actinomycetota</taxon>
        <taxon>Actinomycetes</taxon>
        <taxon>Actinomycetales</taxon>
        <taxon>Actinomycetaceae</taxon>
        <taxon>Actinomyces</taxon>
    </lineage>
</organism>
<feature type="region of interest" description="Disordered" evidence="3">
    <location>
        <begin position="242"/>
        <end position="285"/>
    </location>
</feature>
<dbReference type="SMART" id="SM01134">
    <property type="entry name" value="DeoRC"/>
    <property type="match status" value="1"/>
</dbReference>
<dbReference type="Gene3D" id="1.10.10.10">
    <property type="entry name" value="Winged helix-like DNA-binding domain superfamily/Winged helix DNA-binding domain"/>
    <property type="match status" value="1"/>
</dbReference>
<dbReference type="SUPFAM" id="SSF100950">
    <property type="entry name" value="NagB/RpiA/CoA transferase-like"/>
    <property type="match status" value="1"/>
</dbReference>
<feature type="compositionally biased region" description="Basic and acidic residues" evidence="3">
    <location>
        <begin position="242"/>
        <end position="251"/>
    </location>
</feature>
<protein>
    <submittedName>
        <fullName evidence="5">DeoR family transcriptional regulator</fullName>
    </submittedName>
</protein>
<dbReference type="InterPro" id="IPR011991">
    <property type="entry name" value="ArsR-like_HTH"/>
</dbReference>
<keyword evidence="6" id="KW-1185">Reference proteome</keyword>